<evidence type="ECO:0000259" key="3">
    <source>
        <dbReference type="PROSITE" id="PS50837"/>
    </source>
</evidence>
<dbReference type="SUPFAM" id="SSF50978">
    <property type="entry name" value="WD40 repeat-like"/>
    <property type="match status" value="1"/>
</dbReference>
<keyword evidence="1" id="KW-0853">WD repeat</keyword>
<dbReference type="SUPFAM" id="SSF52540">
    <property type="entry name" value="P-loop containing nucleoside triphosphate hydrolases"/>
    <property type="match status" value="1"/>
</dbReference>
<dbReference type="InterPro" id="IPR036322">
    <property type="entry name" value="WD40_repeat_dom_sf"/>
</dbReference>
<keyword evidence="5" id="KW-1185">Reference proteome</keyword>
<dbReference type="InterPro" id="IPR007111">
    <property type="entry name" value="NACHT_NTPase"/>
</dbReference>
<dbReference type="Proteomes" id="UP000549394">
    <property type="component" value="Unassembled WGS sequence"/>
</dbReference>
<proteinExistence type="predicted"/>
<evidence type="ECO:0000313" key="5">
    <source>
        <dbReference type="Proteomes" id="UP000549394"/>
    </source>
</evidence>
<gene>
    <name evidence="4" type="ORF">DGYR_LOCUS11683</name>
</gene>
<dbReference type="Gene3D" id="3.40.50.300">
    <property type="entry name" value="P-loop containing nucleotide triphosphate hydrolases"/>
    <property type="match status" value="1"/>
</dbReference>
<name>A0A7I8W6B8_9ANNE</name>
<evidence type="ECO:0000313" key="4">
    <source>
        <dbReference type="EMBL" id="CAD5124090.1"/>
    </source>
</evidence>
<feature type="domain" description="NACHT" evidence="3">
    <location>
        <begin position="430"/>
        <end position="562"/>
    </location>
</feature>
<dbReference type="InterPro" id="IPR011579">
    <property type="entry name" value="ATPase_dom"/>
</dbReference>
<reference evidence="4 5" key="1">
    <citation type="submission" date="2020-08" db="EMBL/GenBank/DDBJ databases">
        <authorList>
            <person name="Hejnol A."/>
        </authorList>
    </citation>
    <scope>NUCLEOTIDE SEQUENCE [LARGE SCALE GENOMIC DNA]</scope>
</reference>
<dbReference type="PANTHER" id="PTHR19871">
    <property type="entry name" value="BETA TRANSDUCIN-RELATED PROTEIN"/>
    <property type="match status" value="1"/>
</dbReference>
<dbReference type="PROSITE" id="PS50837">
    <property type="entry name" value="NACHT"/>
    <property type="match status" value="1"/>
</dbReference>
<dbReference type="OrthoDB" id="2325716at2759"/>
<dbReference type="InterPro" id="IPR057588">
    <property type="entry name" value="NWD1/2-like_WH"/>
</dbReference>
<dbReference type="InterPro" id="IPR027417">
    <property type="entry name" value="P-loop_NTPase"/>
</dbReference>
<organism evidence="4 5">
    <name type="scientific">Dimorphilus gyrociliatus</name>
    <dbReference type="NCBI Taxonomy" id="2664684"/>
    <lineage>
        <taxon>Eukaryota</taxon>
        <taxon>Metazoa</taxon>
        <taxon>Spiralia</taxon>
        <taxon>Lophotrochozoa</taxon>
        <taxon>Annelida</taxon>
        <taxon>Polychaeta</taxon>
        <taxon>Polychaeta incertae sedis</taxon>
        <taxon>Dinophilidae</taxon>
        <taxon>Dimorphilus</taxon>
    </lineage>
</organism>
<dbReference type="InterPro" id="IPR052752">
    <property type="entry name" value="NACHT-WD_repeat"/>
</dbReference>
<sequence>MNCKSAINGKAANREKSQIYPRTAVIDLRKDAVYDILAGNVTKIPEKKTKYYFISFQFNEYFEIDMKAERNYFINNIYPELIEKCLESNLDFNVIDMRWGVTDSATNEHSVTDLCLGEVDACKNASISANFVVGFIKINDTLIGDRYGFRPIPNRIEKSEFDILLEEALEIKSNSQLLLTWYRLDKNTIPQCYRLQAITTKLPDFGNERKPERARKATDSWNNIYLKLTTTLRECSESAFKKNRIDEKSKRRYFISVTELEIEKGLEDHNKFNIISYTRTFQGLDPHYVNEATAERFIDCKTRDSKLSVDEEVRELRRELKENFIVENIPKSNRRHFDLSWKPGGVDEKNNTEHRNYLRALGDDFKTRILNEIKKFNTGNALNSKYKGFYSSISEIQCHIRFAFEKTKYFCGQDKELNRIRRCLERNQSNNLVLFGKSGVGKTSLLAKIFLSLNKWMTNDTIKIIRFLGTTAETSSSFSLVKSVTEQLLDYFSIIPEPFWNKTLAKLSSYFPRLLRRISRKLSNQRLIIILDSLDQLTNNVDSIQKWLPSSLPQNISLIVSVLDENIYMKGLKTIITKENAYIKLESLPKETAELVMNKYLSEKKHTLTELQRIIILQSLQYSSTPLFLMVQLNRSLYWTSYTSASSIPLLNSVNEAINNIFDQIELKIGKLVTARILGLLSVSLNGLTIAELEDILSLDDQVLNELFQYHDPPYEGIVRFPQFIIIRLLGELRDYLSERSSFKRTTIAWYHKQFKIAALERYTSDKEFFRLNDQLAQYFMIQDQVQRDIYLEYRRKTIKEANRAIRIEKFSVNNRRKSECVIYHLRKAKNFEILKTKVFCNLDFLFCRMEFLVSDLQTIAQQSDDLELETLKECINTARDSAKSFNKQSLATQLCCRLPLDSHNLPNLYKLSYQCKEYLQSLSTFQIIPLSPALADHESVICNISQASSNVNLHYSRVWFLIKKSNEKHNYTLVNSKTGYTKTIVSKTLPVCCDRVVCFVAENGDVIVNENTSDCIQIIHKTTESIVSLAITENGRICFASSTNVKLFLPTGKSLQYSMTNFPLPVSTKNPKLVNFLTEDKIIYTAELESEHRKVKKVLVIQNFSSSGSCNTLPLPENVSNLKISASQYHVCLMFSEARSNCIAIVAVIDCQILRTIAFPRKIKHCEISFSGRLIIALDVLNYVHLAENDTVYEQIMSNISAISYDVETNQLVISDDLGNIKLFNIINRQFQTTKKMAFSAIEHLSFVDNGTKLVTIIANQCKVWYWKKFLQQTLRKRASMMQIDKSKDIFTQKSIKFCITNVKRNESELFLSSESGLGKYILPQGVLQQIYACSHDCNKVLLTCERNIIIGLNLDGNMTIWEVTTGKKIDFPLKNITILRALVSPIESTVFLLASQPNRSIQLITWASSNNKIIQQVNLSRISQDELNSLNDDRLKITRSGRHIVMKISSKQFQKSNEAILGHKLITYDTQSTVGDAITCKRNSSKYPLNVEQFEVFDENKLILSCGPEVIIYNALLAQCEQSIDMSQKQITNK</sequence>
<keyword evidence="2" id="KW-0677">Repeat</keyword>
<dbReference type="Pfam" id="PF25469">
    <property type="entry name" value="WHD_NWD1"/>
    <property type="match status" value="1"/>
</dbReference>
<comment type="caution">
    <text evidence="4">The sequence shown here is derived from an EMBL/GenBank/DDBJ whole genome shotgun (WGS) entry which is preliminary data.</text>
</comment>
<evidence type="ECO:0000256" key="2">
    <source>
        <dbReference type="ARBA" id="ARBA00022737"/>
    </source>
</evidence>
<protein>
    <submittedName>
        <fullName evidence="4">DgyrCDS12393</fullName>
    </submittedName>
</protein>
<dbReference type="EMBL" id="CAJFCJ010000020">
    <property type="protein sequence ID" value="CAD5124090.1"/>
    <property type="molecule type" value="Genomic_DNA"/>
</dbReference>
<evidence type="ECO:0000256" key="1">
    <source>
        <dbReference type="ARBA" id="ARBA00022574"/>
    </source>
</evidence>
<dbReference type="Pfam" id="PF01637">
    <property type="entry name" value="ATPase_2"/>
    <property type="match status" value="1"/>
</dbReference>
<accession>A0A7I8W6B8</accession>
<dbReference type="PANTHER" id="PTHR19871:SF14">
    <property type="entry name" value="DUF4062 DOMAIN-CONTAINING PROTEIN"/>
    <property type="match status" value="1"/>
</dbReference>